<dbReference type="PANTHER" id="PTHR43133">
    <property type="entry name" value="RNA POLYMERASE ECF-TYPE SIGMA FACTO"/>
    <property type="match status" value="1"/>
</dbReference>
<keyword evidence="3 6" id="KW-0731">Sigma factor</keyword>
<dbReference type="SUPFAM" id="SSF88659">
    <property type="entry name" value="Sigma3 and sigma4 domains of RNA polymerase sigma factors"/>
    <property type="match status" value="1"/>
</dbReference>
<dbReference type="Gene3D" id="1.10.10.10">
    <property type="entry name" value="Winged helix-like DNA-binding domain superfamily/Winged helix DNA-binding domain"/>
    <property type="match status" value="1"/>
</dbReference>
<evidence type="ECO:0000256" key="5">
    <source>
        <dbReference type="ARBA" id="ARBA00023163"/>
    </source>
</evidence>
<evidence type="ECO:0000313" key="10">
    <source>
        <dbReference type="Proteomes" id="UP001596116"/>
    </source>
</evidence>
<comment type="similarity">
    <text evidence="1 6">Belongs to the sigma-70 factor family. ECF subfamily.</text>
</comment>
<evidence type="ECO:0000259" key="7">
    <source>
        <dbReference type="Pfam" id="PF04542"/>
    </source>
</evidence>
<keyword evidence="5 6" id="KW-0804">Transcription</keyword>
<reference evidence="9 10" key="1">
    <citation type="submission" date="2024-09" db="EMBL/GenBank/DDBJ databases">
        <authorList>
            <person name="Zhang Z.-H."/>
        </authorList>
    </citation>
    <scope>NUCLEOTIDE SEQUENCE [LARGE SCALE GENOMIC DNA]</scope>
    <source>
        <strain evidence="9 10">HHTR114</strain>
    </source>
</reference>
<dbReference type="InterPro" id="IPR013324">
    <property type="entry name" value="RNA_pol_sigma_r3/r4-like"/>
</dbReference>
<keyword evidence="2 6" id="KW-0805">Transcription regulation</keyword>
<name>A0ABW1L1Z2_9PROT</name>
<dbReference type="Pfam" id="PF04542">
    <property type="entry name" value="Sigma70_r2"/>
    <property type="match status" value="1"/>
</dbReference>
<feature type="domain" description="RNA polymerase sigma-70 region 2" evidence="7">
    <location>
        <begin position="36"/>
        <end position="102"/>
    </location>
</feature>
<evidence type="ECO:0000256" key="4">
    <source>
        <dbReference type="ARBA" id="ARBA00023125"/>
    </source>
</evidence>
<accession>A0ABW1L1Z2</accession>
<keyword evidence="4 6" id="KW-0238">DNA-binding</keyword>
<evidence type="ECO:0000256" key="6">
    <source>
        <dbReference type="RuleBase" id="RU000716"/>
    </source>
</evidence>
<dbReference type="RefSeq" id="WP_379881069.1">
    <property type="nucleotide sequence ID" value="NZ_JBHPON010000003.1"/>
</dbReference>
<dbReference type="EMBL" id="JBHPON010000003">
    <property type="protein sequence ID" value="MFC6037541.1"/>
    <property type="molecule type" value="Genomic_DNA"/>
</dbReference>
<evidence type="ECO:0000256" key="2">
    <source>
        <dbReference type="ARBA" id="ARBA00023015"/>
    </source>
</evidence>
<dbReference type="Gene3D" id="1.10.1740.10">
    <property type="match status" value="1"/>
</dbReference>
<sequence>MSLRPLENTRIDFAEKSDADLMAEVADGDHASFTELMARYKTPLFRFILRYVGARSEAEDLLQDVFISVFSKAASYDPAWKPTTWIYRIALNKCRDYGRKQRLRKFVSITRPDNEDEPGSYTPEPVDLGPNVEDIVARRQEISRLSAAIDALPHKMRSALVLHTIEGRSQIECSEILGVSRKSVEMLVYRARKTLRDKLGYQP</sequence>
<dbReference type="InterPro" id="IPR013249">
    <property type="entry name" value="RNA_pol_sigma70_r4_t2"/>
</dbReference>
<dbReference type="PROSITE" id="PS01063">
    <property type="entry name" value="SIGMA70_ECF"/>
    <property type="match status" value="1"/>
</dbReference>
<protein>
    <recommendedName>
        <fullName evidence="6">RNA polymerase sigma factor</fullName>
    </recommendedName>
</protein>
<dbReference type="PANTHER" id="PTHR43133:SF8">
    <property type="entry name" value="RNA POLYMERASE SIGMA FACTOR HI_1459-RELATED"/>
    <property type="match status" value="1"/>
</dbReference>
<dbReference type="InterPro" id="IPR014284">
    <property type="entry name" value="RNA_pol_sigma-70_dom"/>
</dbReference>
<evidence type="ECO:0000256" key="1">
    <source>
        <dbReference type="ARBA" id="ARBA00010641"/>
    </source>
</evidence>
<dbReference type="CDD" id="cd06171">
    <property type="entry name" value="Sigma70_r4"/>
    <property type="match status" value="1"/>
</dbReference>
<dbReference type="InterPro" id="IPR000838">
    <property type="entry name" value="RNA_pol_sigma70_ECF_CS"/>
</dbReference>
<comment type="caution">
    <text evidence="9">The sequence shown here is derived from an EMBL/GenBank/DDBJ whole genome shotgun (WGS) entry which is preliminary data.</text>
</comment>
<dbReference type="SUPFAM" id="SSF88946">
    <property type="entry name" value="Sigma2 domain of RNA polymerase sigma factors"/>
    <property type="match status" value="1"/>
</dbReference>
<dbReference type="Pfam" id="PF08281">
    <property type="entry name" value="Sigma70_r4_2"/>
    <property type="match status" value="1"/>
</dbReference>
<keyword evidence="10" id="KW-1185">Reference proteome</keyword>
<dbReference type="Proteomes" id="UP001596116">
    <property type="component" value="Unassembled WGS sequence"/>
</dbReference>
<dbReference type="InterPro" id="IPR013325">
    <property type="entry name" value="RNA_pol_sigma_r2"/>
</dbReference>
<evidence type="ECO:0000256" key="3">
    <source>
        <dbReference type="ARBA" id="ARBA00023082"/>
    </source>
</evidence>
<dbReference type="InterPro" id="IPR007627">
    <property type="entry name" value="RNA_pol_sigma70_r2"/>
</dbReference>
<evidence type="ECO:0000259" key="8">
    <source>
        <dbReference type="Pfam" id="PF08281"/>
    </source>
</evidence>
<dbReference type="NCBIfam" id="TIGR02937">
    <property type="entry name" value="sigma70-ECF"/>
    <property type="match status" value="1"/>
</dbReference>
<gene>
    <name evidence="9" type="ORF">ACFMB1_18445</name>
</gene>
<dbReference type="InterPro" id="IPR036388">
    <property type="entry name" value="WH-like_DNA-bd_sf"/>
</dbReference>
<feature type="domain" description="RNA polymerase sigma factor 70 region 4 type 2" evidence="8">
    <location>
        <begin position="144"/>
        <end position="195"/>
    </location>
</feature>
<evidence type="ECO:0000313" key="9">
    <source>
        <dbReference type="EMBL" id="MFC6037541.1"/>
    </source>
</evidence>
<proteinExistence type="inferred from homology"/>
<dbReference type="InterPro" id="IPR039425">
    <property type="entry name" value="RNA_pol_sigma-70-like"/>
</dbReference>
<organism evidence="9 10">
    <name type="scientific">Hyphococcus aureus</name>
    <dbReference type="NCBI Taxonomy" id="2666033"/>
    <lineage>
        <taxon>Bacteria</taxon>
        <taxon>Pseudomonadati</taxon>
        <taxon>Pseudomonadota</taxon>
        <taxon>Alphaproteobacteria</taxon>
        <taxon>Parvularculales</taxon>
        <taxon>Parvularculaceae</taxon>
        <taxon>Hyphococcus</taxon>
    </lineage>
</organism>